<dbReference type="RefSeq" id="WP_381424296.1">
    <property type="nucleotide sequence ID" value="NZ_JBHSDH010000013.1"/>
</dbReference>
<evidence type="ECO:0000256" key="1">
    <source>
        <dbReference type="SAM" id="MobiDB-lite"/>
    </source>
</evidence>
<proteinExistence type="predicted"/>
<protein>
    <submittedName>
        <fullName evidence="3">DUF1521 domain-containing protein</fullName>
    </submittedName>
</protein>
<accession>A0ABV8RI81</accession>
<name>A0ABV8RI81_9SPHN</name>
<feature type="region of interest" description="Disordered" evidence="1">
    <location>
        <begin position="244"/>
        <end position="265"/>
    </location>
</feature>
<sequence length="284" mass="30827">MMTITPSLHPGLPAMNAGGLAGDFQPVQKLGSSRNEIGFTQTSPGLLEARLERDYQLTLDQMGASVKLENQKLGTAITIFAQDAAIMPESGDKLNFVGKTSLAFGNDSKITLITDYKPGQTDPVKISDIIISSEHKGSVISGLGKPGVPLTIDSGKSGYHLDEIHKDGLLLVEKRDGDYKHENGAVLDQKLLDKTMEGGRFGPQTDKQSGQEFLQKIVAIMVRNLSIMSVSMAYSRINDLQRDDTARDANKSADRSSEERKASERRLLLLQEQTISPEIAGIAD</sequence>
<dbReference type="Proteomes" id="UP001595887">
    <property type="component" value="Unassembled WGS sequence"/>
</dbReference>
<dbReference type="InterPro" id="IPR011086">
    <property type="entry name" value="DUF1521"/>
</dbReference>
<evidence type="ECO:0000313" key="3">
    <source>
        <dbReference type="EMBL" id="MFC4293076.1"/>
    </source>
</evidence>
<reference evidence="4" key="1">
    <citation type="journal article" date="2019" name="Int. J. Syst. Evol. Microbiol.">
        <title>The Global Catalogue of Microorganisms (GCM) 10K type strain sequencing project: providing services to taxonomists for standard genome sequencing and annotation.</title>
        <authorList>
            <consortium name="The Broad Institute Genomics Platform"/>
            <consortium name="The Broad Institute Genome Sequencing Center for Infectious Disease"/>
            <person name="Wu L."/>
            <person name="Ma J."/>
        </authorList>
    </citation>
    <scope>NUCLEOTIDE SEQUENCE [LARGE SCALE GENOMIC DNA]</scope>
    <source>
        <strain evidence="4">CECT 8531</strain>
    </source>
</reference>
<gene>
    <name evidence="3" type="ORF">ACFOWX_11685</name>
</gene>
<evidence type="ECO:0000259" key="2">
    <source>
        <dbReference type="Pfam" id="PF07481"/>
    </source>
</evidence>
<dbReference type="EMBL" id="JBHSDH010000013">
    <property type="protein sequence ID" value="MFC4293076.1"/>
    <property type="molecule type" value="Genomic_DNA"/>
</dbReference>
<keyword evidence="4" id="KW-1185">Reference proteome</keyword>
<evidence type="ECO:0000313" key="4">
    <source>
        <dbReference type="Proteomes" id="UP001595887"/>
    </source>
</evidence>
<comment type="caution">
    <text evidence="3">The sequence shown here is derived from an EMBL/GenBank/DDBJ whole genome shotgun (WGS) entry which is preliminary data.</text>
</comment>
<dbReference type="Pfam" id="PF07481">
    <property type="entry name" value="DUF1521"/>
    <property type="match status" value="1"/>
</dbReference>
<feature type="domain" description="DUF1521" evidence="2">
    <location>
        <begin position="51"/>
        <end position="200"/>
    </location>
</feature>
<organism evidence="3 4">
    <name type="scientific">Sphingorhabdus arenilitoris</name>
    <dbReference type="NCBI Taxonomy" id="1490041"/>
    <lineage>
        <taxon>Bacteria</taxon>
        <taxon>Pseudomonadati</taxon>
        <taxon>Pseudomonadota</taxon>
        <taxon>Alphaproteobacteria</taxon>
        <taxon>Sphingomonadales</taxon>
        <taxon>Sphingomonadaceae</taxon>
        <taxon>Sphingorhabdus</taxon>
    </lineage>
</organism>